<evidence type="ECO:0000313" key="2">
    <source>
        <dbReference type="Proteomes" id="UP000010469"/>
    </source>
</evidence>
<dbReference type="Pfam" id="PF06677">
    <property type="entry name" value="Auto_anti-p27"/>
    <property type="match status" value="1"/>
</dbReference>
<evidence type="ECO:0000313" key="1">
    <source>
        <dbReference type="EMBL" id="AFZ70049.1"/>
    </source>
</evidence>
<protein>
    <submittedName>
        <fullName evidence="1">Putative Zn-finger containing protein</fullName>
    </submittedName>
</protein>
<keyword evidence="2" id="KW-1185">Reference proteome</keyword>
<dbReference type="InterPro" id="IPR009563">
    <property type="entry name" value="SSSCA1"/>
</dbReference>
<dbReference type="GeneID" id="14211528"/>
<dbReference type="OrthoDB" id="26305at2157"/>
<name>L0A9F2_CALLD</name>
<gene>
    <name evidence="1" type="ordered locus">Calag_0268</name>
</gene>
<dbReference type="eggNOG" id="arCOG00578">
    <property type="taxonomic scope" value="Archaea"/>
</dbReference>
<dbReference type="KEGG" id="clg:Calag_0268"/>
<dbReference type="NCBIfam" id="NF001647">
    <property type="entry name" value="PRK00420.1-4"/>
    <property type="match status" value="1"/>
</dbReference>
<dbReference type="EMBL" id="CP003378">
    <property type="protein sequence ID" value="AFZ70049.1"/>
    <property type="molecule type" value="Genomic_DNA"/>
</dbReference>
<dbReference type="Proteomes" id="UP000010469">
    <property type="component" value="Chromosome"/>
</dbReference>
<accession>L0A9F2</accession>
<dbReference type="RefSeq" id="WP_015231947.1">
    <property type="nucleotide sequence ID" value="NC_019791.1"/>
</dbReference>
<reference evidence="2" key="1">
    <citation type="submission" date="2012-03" db="EMBL/GenBank/DDBJ databases">
        <title>Complete genome of Caldisphaera lagunensis DSM 15908.</title>
        <authorList>
            <person name="Lucas S."/>
            <person name="Copeland A."/>
            <person name="Lapidus A."/>
            <person name="Glavina del Rio T."/>
            <person name="Dalin E."/>
            <person name="Tice H."/>
            <person name="Bruce D."/>
            <person name="Goodwin L."/>
            <person name="Pitluck S."/>
            <person name="Peters L."/>
            <person name="Mikhailova N."/>
            <person name="Teshima H."/>
            <person name="Kyrpides N."/>
            <person name="Mavromatis K."/>
            <person name="Ivanova N."/>
            <person name="Brettin T."/>
            <person name="Detter J.C."/>
            <person name="Han C."/>
            <person name="Larimer F."/>
            <person name="Land M."/>
            <person name="Hauser L."/>
            <person name="Markowitz V."/>
            <person name="Cheng J.-F."/>
            <person name="Hugenholtz P."/>
            <person name="Woyke T."/>
            <person name="Wu D."/>
            <person name="Spring S."/>
            <person name="Schroeder M."/>
            <person name="Brambilla E."/>
            <person name="Klenk H.-P."/>
            <person name="Eisen J.A."/>
        </authorList>
    </citation>
    <scope>NUCLEOTIDE SEQUENCE [LARGE SCALE GENOMIC DNA]</scope>
    <source>
        <strain evidence="2">DSM 15908 / JCM 11604 / IC-154</strain>
    </source>
</reference>
<dbReference type="HOGENOM" id="CLU_142653_1_0_2"/>
<organism evidence="1 2">
    <name type="scientific">Caldisphaera lagunensis (strain DSM 15908 / JCM 11604 / ANMR 0165 / IC-154)</name>
    <dbReference type="NCBI Taxonomy" id="1056495"/>
    <lineage>
        <taxon>Archaea</taxon>
        <taxon>Thermoproteota</taxon>
        <taxon>Thermoprotei</taxon>
        <taxon>Acidilobales</taxon>
        <taxon>Caldisphaeraceae</taxon>
        <taxon>Caldisphaera</taxon>
    </lineage>
</organism>
<sequence>MSNKQDLRDNPEVVKKMTSLLAQGAAMLDKTCPVCGLPLFQTKKGEIVCPVHGKVYVVESEEEAKDIEVDETLKSLEYFISIKIRENINKDDIDEISDLLKIMESTERIIMLRKDIFSKQNQKEDKK</sequence>
<dbReference type="AlphaFoldDB" id="L0A9F2"/>
<proteinExistence type="predicted"/>
<dbReference type="SUPFAM" id="SSF75712">
    <property type="entry name" value="Rad50 coiled-coil Zn hook"/>
    <property type="match status" value="1"/>
</dbReference>
<dbReference type="InParanoid" id="L0A9F2"/>